<dbReference type="Pfam" id="PF13450">
    <property type="entry name" value="NAD_binding_8"/>
    <property type="match status" value="1"/>
</dbReference>
<evidence type="ECO:0000313" key="3">
    <source>
        <dbReference type="EMBL" id="KAF3076522.1"/>
    </source>
</evidence>
<feature type="transmembrane region" description="Helical" evidence="1">
    <location>
        <begin position="12"/>
        <end position="30"/>
    </location>
</feature>
<dbReference type="AlphaFoldDB" id="A0A9P4XQL1"/>
<proteinExistence type="predicted"/>
<dbReference type="GO" id="GO:0016491">
    <property type="term" value="F:oxidoreductase activity"/>
    <property type="evidence" value="ECO:0007669"/>
    <property type="project" value="InterPro"/>
</dbReference>
<dbReference type="PANTHER" id="PTHR42923:SF42">
    <property type="entry name" value="AMINE OXIDASE DOMAIN-CONTAINING PROTEIN"/>
    <property type="match status" value="1"/>
</dbReference>
<protein>
    <recommendedName>
        <fullName evidence="2">Amine oxidase domain-containing protein</fullName>
    </recommendedName>
</protein>
<dbReference type="Pfam" id="PF01593">
    <property type="entry name" value="Amino_oxidase"/>
    <property type="match status" value="1"/>
</dbReference>
<evidence type="ECO:0000313" key="4">
    <source>
        <dbReference type="Proteomes" id="UP000801864"/>
    </source>
</evidence>
<dbReference type="Proteomes" id="UP000801864">
    <property type="component" value="Unassembled WGS sequence"/>
</dbReference>
<dbReference type="Gene3D" id="3.90.660.20">
    <property type="entry name" value="Protoporphyrinogen oxidase, mitochondrial, domain 2"/>
    <property type="match status" value="1"/>
</dbReference>
<feature type="transmembrane region" description="Helical" evidence="1">
    <location>
        <begin position="168"/>
        <end position="187"/>
    </location>
</feature>
<keyword evidence="1" id="KW-0472">Membrane</keyword>
<comment type="caution">
    <text evidence="3">The sequence shown here is derived from an EMBL/GenBank/DDBJ whole genome shotgun (WGS) entry which is preliminary data.</text>
</comment>
<reference evidence="3 4" key="1">
    <citation type="submission" date="2018-06" db="EMBL/GenBank/DDBJ databases">
        <title>Genome analysis of cellulolytic fungus Trichoderma lentiforme CFAM-422.</title>
        <authorList>
            <person name="Steindorff A.S."/>
            <person name="Formighieri E.F."/>
            <person name="Midorikawa G.E.O."/>
            <person name="Tamietti M.S."/>
            <person name="Ramos E.Z."/>
            <person name="Silva A.S."/>
            <person name="Bon E.P.S."/>
            <person name="Mendes T.D."/>
            <person name="Damaso M.C.T."/>
            <person name="Favaro L.C.L."/>
        </authorList>
    </citation>
    <scope>NUCLEOTIDE SEQUENCE [LARGE SCALE GENOMIC DNA]</scope>
    <source>
        <strain evidence="3 4">CFAM-422</strain>
    </source>
</reference>
<name>A0A9P4XQL1_9HYPO</name>
<gene>
    <name evidence="3" type="ORF">CFAM422_001770</name>
</gene>
<dbReference type="Gene3D" id="3.50.50.60">
    <property type="entry name" value="FAD/NAD(P)-binding domain"/>
    <property type="match status" value="2"/>
</dbReference>
<evidence type="ECO:0000259" key="2">
    <source>
        <dbReference type="Pfam" id="PF01593"/>
    </source>
</evidence>
<dbReference type="InterPro" id="IPR050464">
    <property type="entry name" value="Zeta_carotene_desat/Oxidored"/>
</dbReference>
<keyword evidence="1" id="KW-0812">Transmembrane</keyword>
<dbReference type="InterPro" id="IPR036188">
    <property type="entry name" value="FAD/NAD-bd_sf"/>
</dbReference>
<dbReference type="EMBL" id="QLNT01000002">
    <property type="protein sequence ID" value="KAF3076522.1"/>
    <property type="molecule type" value="Genomic_DNA"/>
</dbReference>
<accession>A0A9P4XQL1</accession>
<dbReference type="PANTHER" id="PTHR42923">
    <property type="entry name" value="PROTOPORPHYRINOGEN OXIDASE"/>
    <property type="match status" value="1"/>
</dbReference>
<sequence length="504" mass="56210">MQRHQTNGEAKSRVAIIGTGLAGLTTAYLLHNDKEKRYEVTLFEQLRPHLISFQSQAPKFSLDAASVTVKNDKTGTLERIDIPPRSFCRGYYENLCRMYDHIGVPFQRIQLIWVFAKVSAATQTQIPSHEDAETMPGSYFVYGKRLHEALLVSPHFWRGSLQNILQTFYLAICHIWFFAACFVLRPLTIKPEAYLDVKSGSKDVASCESFRQYLDRIRLPQNYVLYYLLPVLSIICSCSHAEMLDFPASDVTEFMKGSFLQKTYVASGGINRVQATLAEGIEDVRLETRVTKVDRADGRVLIRYESTQDATRSASEETFDHVVLAVSPNVAAAIFNPSKPMLSVIPTVPVTSTVVAPLSSGLSIVQEQTHIPSGQCSYRRGDAQVMAFRTTFSESVVQTESLHYLSDGLIVRTSPVGDAPELKGALDTSRFTRTLRTTESRGMVQRVMGTGKSDPAETGVWVNGRDNVWIVGSWCWDGMVLLEGCIISAMRVARDLGVAVPWQQ</sequence>
<dbReference type="InterPro" id="IPR002937">
    <property type="entry name" value="Amino_oxidase"/>
</dbReference>
<evidence type="ECO:0000256" key="1">
    <source>
        <dbReference type="SAM" id="Phobius"/>
    </source>
</evidence>
<organism evidence="3 4">
    <name type="scientific">Trichoderma lentiforme</name>
    <dbReference type="NCBI Taxonomy" id="1567552"/>
    <lineage>
        <taxon>Eukaryota</taxon>
        <taxon>Fungi</taxon>
        <taxon>Dikarya</taxon>
        <taxon>Ascomycota</taxon>
        <taxon>Pezizomycotina</taxon>
        <taxon>Sordariomycetes</taxon>
        <taxon>Hypocreomycetidae</taxon>
        <taxon>Hypocreales</taxon>
        <taxon>Hypocreaceae</taxon>
        <taxon>Trichoderma</taxon>
    </lineage>
</organism>
<dbReference type="SUPFAM" id="SSF51905">
    <property type="entry name" value="FAD/NAD(P)-binding domain"/>
    <property type="match status" value="1"/>
</dbReference>
<keyword evidence="4" id="KW-1185">Reference proteome</keyword>
<keyword evidence="1" id="KW-1133">Transmembrane helix</keyword>
<feature type="domain" description="Amine oxidase" evidence="2">
    <location>
        <begin position="147"/>
        <end position="354"/>
    </location>
</feature>